<evidence type="ECO:0000256" key="1">
    <source>
        <dbReference type="ARBA" id="ARBA00006217"/>
    </source>
</evidence>
<keyword evidence="3" id="KW-0862">Zinc</keyword>
<dbReference type="SMART" id="SM00947">
    <property type="entry name" value="Pro_CA"/>
    <property type="match status" value="1"/>
</dbReference>
<dbReference type="GO" id="GO:0004089">
    <property type="term" value="F:carbonate dehydratase activity"/>
    <property type="evidence" value="ECO:0007669"/>
    <property type="project" value="UniProtKB-EC"/>
</dbReference>
<dbReference type="AlphaFoldDB" id="A0A485LZM4"/>
<dbReference type="CDD" id="cd03378">
    <property type="entry name" value="beta_CA_cladeC"/>
    <property type="match status" value="1"/>
</dbReference>
<dbReference type="Pfam" id="PF00484">
    <property type="entry name" value="Pro_CA"/>
    <property type="match status" value="1"/>
</dbReference>
<dbReference type="SUPFAM" id="SSF53056">
    <property type="entry name" value="beta-carbonic anhydrase, cab"/>
    <property type="match status" value="1"/>
</dbReference>
<dbReference type="InterPro" id="IPR036874">
    <property type="entry name" value="Carbonic_anhydrase_sf"/>
</dbReference>
<dbReference type="PANTHER" id="PTHR11002">
    <property type="entry name" value="CARBONIC ANHYDRASE"/>
    <property type="match status" value="1"/>
</dbReference>
<comment type="catalytic activity">
    <reaction evidence="5">
        <text>hydrogencarbonate + H(+) = CO2 + H2O</text>
        <dbReference type="Rhea" id="RHEA:10748"/>
        <dbReference type="ChEBI" id="CHEBI:15377"/>
        <dbReference type="ChEBI" id="CHEBI:15378"/>
        <dbReference type="ChEBI" id="CHEBI:16526"/>
        <dbReference type="ChEBI" id="CHEBI:17544"/>
        <dbReference type="EC" id="4.2.1.1"/>
    </reaction>
</comment>
<evidence type="ECO:0000256" key="2">
    <source>
        <dbReference type="ARBA" id="ARBA00012925"/>
    </source>
</evidence>
<organism evidence="6">
    <name type="scientific">anaerobic digester metagenome</name>
    <dbReference type="NCBI Taxonomy" id="1263854"/>
    <lineage>
        <taxon>unclassified sequences</taxon>
        <taxon>metagenomes</taxon>
        <taxon>ecological metagenomes</taxon>
    </lineage>
</organism>
<accession>A0A485LZM4</accession>
<evidence type="ECO:0000313" key="6">
    <source>
        <dbReference type="EMBL" id="VFU14859.1"/>
    </source>
</evidence>
<evidence type="ECO:0000256" key="3">
    <source>
        <dbReference type="ARBA" id="ARBA00022833"/>
    </source>
</evidence>
<dbReference type="PROSITE" id="PS00704">
    <property type="entry name" value="PROK_CO2_ANHYDRASE_1"/>
    <property type="match status" value="1"/>
</dbReference>
<gene>
    <name evidence="6" type="primary">cynT</name>
    <name evidence="6" type="ORF">SCFA_2720002</name>
</gene>
<dbReference type="GO" id="GO:0008270">
    <property type="term" value="F:zinc ion binding"/>
    <property type="evidence" value="ECO:0007669"/>
    <property type="project" value="InterPro"/>
</dbReference>
<evidence type="ECO:0000256" key="4">
    <source>
        <dbReference type="ARBA" id="ARBA00023239"/>
    </source>
</evidence>
<dbReference type="PROSITE" id="PS00705">
    <property type="entry name" value="PROK_CO2_ANHYDRASE_2"/>
    <property type="match status" value="1"/>
</dbReference>
<protein>
    <recommendedName>
        <fullName evidence="2">carbonic anhydrase</fullName>
        <ecNumber evidence="2">4.2.1.1</ecNumber>
    </recommendedName>
</protein>
<dbReference type="Gene3D" id="3.40.1050.10">
    <property type="entry name" value="Carbonic anhydrase"/>
    <property type="match status" value="1"/>
</dbReference>
<comment type="similarity">
    <text evidence="1">Belongs to the beta-class carbonic anhydrase family.</text>
</comment>
<reference evidence="6" key="1">
    <citation type="submission" date="2019-03" db="EMBL/GenBank/DDBJ databases">
        <authorList>
            <person name="Hao L."/>
        </authorList>
    </citation>
    <scope>NUCLEOTIDE SEQUENCE</scope>
</reference>
<dbReference type="GO" id="GO:0015976">
    <property type="term" value="P:carbon utilization"/>
    <property type="evidence" value="ECO:0007669"/>
    <property type="project" value="InterPro"/>
</dbReference>
<evidence type="ECO:0000256" key="5">
    <source>
        <dbReference type="ARBA" id="ARBA00048348"/>
    </source>
</evidence>
<dbReference type="EMBL" id="CAADRN010000193">
    <property type="protein sequence ID" value="VFU14859.1"/>
    <property type="molecule type" value="Genomic_DNA"/>
</dbReference>
<dbReference type="InterPro" id="IPR001765">
    <property type="entry name" value="Carbonic_anhydrase"/>
</dbReference>
<dbReference type="PANTHER" id="PTHR11002:SF79">
    <property type="entry name" value="CARBONIC ANHYDRASE 2"/>
    <property type="match status" value="1"/>
</dbReference>
<dbReference type="InterPro" id="IPR015892">
    <property type="entry name" value="Carbonic_anhydrase_CS"/>
</dbReference>
<keyword evidence="4 6" id="KW-0456">Lyase</keyword>
<sequence>MSVSNNTATSANEALQKLIDGNKRFVTGQFALKDLGDARREELVKGQKPFAVILTCSDSRVPPEHIFDQGLGDIFVVRNAGNVVDPVTLGSIEYAVEHLLAPLVVVLGHDYCGAVKAAVDGGEAPGSIGAIIAKLLPSVEKAKATGATGHDLYELATDENIKATLAEIKESPIIKHFLEGGKVTLKGAKYFLKTGEVVFD</sequence>
<name>A0A485LZM4_9ZZZZ</name>
<proteinExistence type="inferred from homology"/>
<dbReference type="EC" id="4.2.1.1" evidence="2"/>